<sequence length="101" mass="11621">MKGVAVEGRQGRSSWDMKGTGSWAAEEDRLGESSWDMRLTKRLEAKEDRLGKSRLDMKGIKRWVAKVDSAPWTSLEESVQQRKGLRLMSPSSRLRTVEYDY</sequence>
<evidence type="ECO:0000313" key="2">
    <source>
        <dbReference type="EMBL" id="KAK9986141.1"/>
    </source>
</evidence>
<evidence type="ECO:0000256" key="1">
    <source>
        <dbReference type="SAM" id="MobiDB-lite"/>
    </source>
</evidence>
<dbReference type="Proteomes" id="UP001459277">
    <property type="component" value="Unassembled WGS sequence"/>
</dbReference>
<proteinExistence type="predicted"/>
<dbReference type="AlphaFoldDB" id="A0AAW2BLD8"/>
<evidence type="ECO:0000313" key="3">
    <source>
        <dbReference type="Proteomes" id="UP001459277"/>
    </source>
</evidence>
<dbReference type="EMBL" id="JAZDWU010000011">
    <property type="protein sequence ID" value="KAK9986141.1"/>
    <property type="molecule type" value="Genomic_DNA"/>
</dbReference>
<keyword evidence="3" id="KW-1185">Reference proteome</keyword>
<comment type="caution">
    <text evidence="2">The sequence shown here is derived from an EMBL/GenBank/DDBJ whole genome shotgun (WGS) entry which is preliminary data.</text>
</comment>
<organism evidence="2 3">
    <name type="scientific">Lithocarpus litseifolius</name>
    <dbReference type="NCBI Taxonomy" id="425828"/>
    <lineage>
        <taxon>Eukaryota</taxon>
        <taxon>Viridiplantae</taxon>
        <taxon>Streptophyta</taxon>
        <taxon>Embryophyta</taxon>
        <taxon>Tracheophyta</taxon>
        <taxon>Spermatophyta</taxon>
        <taxon>Magnoliopsida</taxon>
        <taxon>eudicotyledons</taxon>
        <taxon>Gunneridae</taxon>
        <taxon>Pentapetalae</taxon>
        <taxon>rosids</taxon>
        <taxon>fabids</taxon>
        <taxon>Fagales</taxon>
        <taxon>Fagaceae</taxon>
        <taxon>Lithocarpus</taxon>
    </lineage>
</organism>
<protein>
    <submittedName>
        <fullName evidence="2">Uncharacterized protein</fullName>
    </submittedName>
</protein>
<feature type="region of interest" description="Disordered" evidence="1">
    <location>
        <begin position="1"/>
        <end position="25"/>
    </location>
</feature>
<reference evidence="2 3" key="1">
    <citation type="submission" date="2024-01" db="EMBL/GenBank/DDBJ databases">
        <title>A telomere-to-telomere, gap-free genome of sweet tea (Lithocarpus litseifolius).</title>
        <authorList>
            <person name="Zhou J."/>
        </authorList>
    </citation>
    <scope>NUCLEOTIDE SEQUENCE [LARGE SCALE GENOMIC DNA]</scope>
    <source>
        <strain evidence="2">Zhou-2022a</strain>
        <tissue evidence="2">Leaf</tissue>
    </source>
</reference>
<accession>A0AAW2BLD8</accession>
<gene>
    <name evidence="2" type="ORF">SO802_031092</name>
</gene>
<name>A0AAW2BLD8_9ROSI</name>